<protein>
    <submittedName>
        <fullName evidence="7">Peroxisomal biogenesis factor 11</fullName>
    </submittedName>
</protein>
<keyword evidence="1 4" id="KW-0472">Membrane</keyword>
<dbReference type="Proteomes" id="UP000050794">
    <property type="component" value="Unassembled WGS sequence"/>
</dbReference>
<evidence type="ECO:0000256" key="4">
    <source>
        <dbReference type="SAM" id="Phobius"/>
    </source>
</evidence>
<keyword evidence="4" id="KW-1133">Transmembrane helix</keyword>
<dbReference type="WBParaSite" id="TCNE_0001248601-mRNA-1">
    <property type="protein sequence ID" value="TCNE_0001248601-mRNA-1"/>
    <property type="gene ID" value="TCNE_0001248601"/>
</dbReference>
<evidence type="ECO:0000313" key="7">
    <source>
        <dbReference type="WBParaSite" id="TCNE_0001248601-mRNA-1"/>
    </source>
</evidence>
<evidence type="ECO:0000256" key="3">
    <source>
        <dbReference type="ARBA" id="ARBA00046271"/>
    </source>
</evidence>
<dbReference type="GO" id="GO:0005778">
    <property type="term" value="C:peroxisomal membrane"/>
    <property type="evidence" value="ECO:0007669"/>
    <property type="project" value="UniProtKB-SubCell"/>
</dbReference>
<evidence type="ECO:0000313" key="5">
    <source>
        <dbReference type="EMBL" id="VDM43807.1"/>
    </source>
</evidence>
<sequence length="203" mass="22933">MPVWLDRLVRVLSQYSGRDKSIRALYFIVVLYANRLKDQAKAQQLLALAKQLSAARLVFRQFNHAAMLNNVIQLTRASRADLIDFLLQVAVTSAYAVYGVVELLAWLADARFISLDATRLFRYCLFLWLGALMVTTLRLLRTIISKSDTQCDDEKLLLIGQTSDFISGFASLPFNALWAGRLSSTQRAIFSLIASLIALYKCF</sequence>
<feature type="transmembrane region" description="Helical" evidence="4">
    <location>
        <begin position="85"/>
        <end position="108"/>
    </location>
</feature>
<keyword evidence="2" id="KW-0576">Peroxisome</keyword>
<reference evidence="5 6" key="2">
    <citation type="submission" date="2018-11" db="EMBL/GenBank/DDBJ databases">
        <authorList>
            <consortium name="Pathogen Informatics"/>
        </authorList>
    </citation>
    <scope>NUCLEOTIDE SEQUENCE [LARGE SCALE GENOMIC DNA]</scope>
</reference>
<dbReference type="AlphaFoldDB" id="A0A183UVG6"/>
<keyword evidence="4" id="KW-0812">Transmembrane</keyword>
<feature type="transmembrane region" description="Helical" evidence="4">
    <location>
        <begin position="120"/>
        <end position="140"/>
    </location>
</feature>
<dbReference type="PANTHER" id="PTHR20990">
    <property type="entry name" value="PEROXISOMAL BIOGENESIS FACTOR 11"/>
    <property type="match status" value="1"/>
</dbReference>
<reference evidence="7" key="1">
    <citation type="submission" date="2016-06" db="UniProtKB">
        <authorList>
            <consortium name="WormBaseParasite"/>
        </authorList>
    </citation>
    <scope>IDENTIFICATION</scope>
</reference>
<keyword evidence="6" id="KW-1185">Reference proteome</keyword>
<dbReference type="InterPro" id="IPR026510">
    <property type="entry name" value="PEX11C_met"/>
</dbReference>
<evidence type="ECO:0000313" key="6">
    <source>
        <dbReference type="Proteomes" id="UP000050794"/>
    </source>
</evidence>
<comment type="subcellular location">
    <subcellularLocation>
        <location evidence="3">Peroxisome membrane</location>
    </subcellularLocation>
</comment>
<dbReference type="EMBL" id="UYWY01021286">
    <property type="protein sequence ID" value="VDM43807.1"/>
    <property type="molecule type" value="Genomic_DNA"/>
</dbReference>
<accession>A0A183UVG6</accession>
<organism evidence="6 7">
    <name type="scientific">Toxocara canis</name>
    <name type="common">Canine roundworm</name>
    <dbReference type="NCBI Taxonomy" id="6265"/>
    <lineage>
        <taxon>Eukaryota</taxon>
        <taxon>Metazoa</taxon>
        <taxon>Ecdysozoa</taxon>
        <taxon>Nematoda</taxon>
        <taxon>Chromadorea</taxon>
        <taxon>Rhabditida</taxon>
        <taxon>Spirurina</taxon>
        <taxon>Ascaridomorpha</taxon>
        <taxon>Ascaridoidea</taxon>
        <taxon>Toxocaridae</taxon>
        <taxon>Toxocara</taxon>
    </lineage>
</organism>
<evidence type="ECO:0000256" key="2">
    <source>
        <dbReference type="ARBA" id="ARBA00023140"/>
    </source>
</evidence>
<evidence type="ECO:0000256" key="1">
    <source>
        <dbReference type="ARBA" id="ARBA00023136"/>
    </source>
</evidence>
<proteinExistence type="predicted"/>
<dbReference type="Pfam" id="PF05648">
    <property type="entry name" value="PEX11"/>
    <property type="match status" value="1"/>
</dbReference>
<dbReference type="PANTHER" id="PTHR20990:SF1">
    <property type="entry name" value="PEROXISOMAL MEMBRANE PROTEIN 11C"/>
    <property type="match status" value="1"/>
</dbReference>
<dbReference type="InterPro" id="IPR008733">
    <property type="entry name" value="PEX11"/>
</dbReference>
<name>A0A183UVG6_TOXCA</name>
<gene>
    <name evidence="5" type="ORF">TCNE_LOCUS12486</name>
</gene>
<dbReference type="GO" id="GO:0016559">
    <property type="term" value="P:peroxisome fission"/>
    <property type="evidence" value="ECO:0007669"/>
    <property type="project" value="InterPro"/>
</dbReference>